<name>B8BQ61_THAPS</name>
<reference evidence="7 8" key="1">
    <citation type="journal article" date="2004" name="Science">
        <title>The genome of the diatom Thalassiosira pseudonana: ecology, evolution, and metabolism.</title>
        <authorList>
            <person name="Armbrust E.V."/>
            <person name="Berges J.A."/>
            <person name="Bowler C."/>
            <person name="Green B.R."/>
            <person name="Martinez D."/>
            <person name="Putnam N.H."/>
            <person name="Zhou S."/>
            <person name="Allen A.E."/>
            <person name="Apt K.E."/>
            <person name="Bechner M."/>
            <person name="Brzezinski M.A."/>
            <person name="Chaal B.K."/>
            <person name="Chiovitti A."/>
            <person name="Davis A.K."/>
            <person name="Demarest M.S."/>
            <person name="Detter J.C."/>
            <person name="Glavina T."/>
            <person name="Goodstein D."/>
            <person name="Hadi M.Z."/>
            <person name="Hellsten U."/>
            <person name="Hildebrand M."/>
            <person name="Jenkins B.D."/>
            <person name="Jurka J."/>
            <person name="Kapitonov V.V."/>
            <person name="Kroger N."/>
            <person name="Lau W.W."/>
            <person name="Lane T.W."/>
            <person name="Larimer F.W."/>
            <person name="Lippmeier J.C."/>
            <person name="Lucas S."/>
            <person name="Medina M."/>
            <person name="Montsant A."/>
            <person name="Obornik M."/>
            <person name="Parker M.S."/>
            <person name="Palenik B."/>
            <person name="Pazour G.J."/>
            <person name="Richardson P.M."/>
            <person name="Rynearson T.A."/>
            <person name="Saito M.A."/>
            <person name="Schwartz D.C."/>
            <person name="Thamatrakoln K."/>
            <person name="Valentin K."/>
            <person name="Vardi A."/>
            <person name="Wilkerson F.P."/>
            <person name="Rokhsar D.S."/>
        </authorList>
    </citation>
    <scope>NUCLEOTIDE SEQUENCE [LARGE SCALE GENOMIC DNA]</scope>
    <source>
        <strain evidence="7 8">CCMP1335</strain>
    </source>
</reference>
<dbReference type="SMART" id="SM00415">
    <property type="entry name" value="HSF"/>
    <property type="match status" value="1"/>
</dbReference>
<dbReference type="AlphaFoldDB" id="B8BQ61"/>
<proteinExistence type="inferred from homology"/>
<dbReference type="Pfam" id="PF00447">
    <property type="entry name" value="HSF_DNA-bind"/>
    <property type="match status" value="1"/>
</dbReference>
<evidence type="ECO:0000313" key="7">
    <source>
        <dbReference type="EMBL" id="EED95731.1"/>
    </source>
</evidence>
<comment type="subcellular location">
    <subcellularLocation>
        <location evidence="1">Nucleus</location>
    </subcellularLocation>
</comment>
<dbReference type="SUPFAM" id="SSF46785">
    <property type="entry name" value="Winged helix' DNA-binding domain"/>
    <property type="match status" value="1"/>
</dbReference>
<reference evidence="7 8" key="2">
    <citation type="journal article" date="2008" name="Nature">
        <title>The Phaeodactylum genome reveals the evolutionary history of diatom genomes.</title>
        <authorList>
            <person name="Bowler C."/>
            <person name="Allen A.E."/>
            <person name="Badger J.H."/>
            <person name="Grimwood J."/>
            <person name="Jabbari K."/>
            <person name="Kuo A."/>
            <person name="Maheswari U."/>
            <person name="Martens C."/>
            <person name="Maumus F."/>
            <person name="Otillar R.P."/>
            <person name="Rayko E."/>
            <person name="Salamov A."/>
            <person name="Vandepoele K."/>
            <person name="Beszteri B."/>
            <person name="Gruber A."/>
            <person name="Heijde M."/>
            <person name="Katinka M."/>
            <person name="Mock T."/>
            <person name="Valentin K."/>
            <person name="Verret F."/>
            <person name="Berges J.A."/>
            <person name="Brownlee C."/>
            <person name="Cadoret J.P."/>
            <person name="Chiovitti A."/>
            <person name="Choi C.J."/>
            <person name="Coesel S."/>
            <person name="De Martino A."/>
            <person name="Detter J.C."/>
            <person name="Durkin C."/>
            <person name="Falciatore A."/>
            <person name="Fournet J."/>
            <person name="Haruta M."/>
            <person name="Huysman M.J."/>
            <person name="Jenkins B.D."/>
            <person name="Jiroutova K."/>
            <person name="Jorgensen R.E."/>
            <person name="Joubert Y."/>
            <person name="Kaplan A."/>
            <person name="Kroger N."/>
            <person name="Kroth P.G."/>
            <person name="La Roche J."/>
            <person name="Lindquist E."/>
            <person name="Lommer M."/>
            <person name="Martin-Jezequel V."/>
            <person name="Lopez P.J."/>
            <person name="Lucas S."/>
            <person name="Mangogna M."/>
            <person name="McGinnis K."/>
            <person name="Medlin L.K."/>
            <person name="Montsant A."/>
            <person name="Oudot-Le Secq M.P."/>
            <person name="Napoli C."/>
            <person name="Obornik M."/>
            <person name="Parker M.S."/>
            <person name="Petit J.L."/>
            <person name="Porcel B.M."/>
            <person name="Poulsen N."/>
            <person name="Robison M."/>
            <person name="Rychlewski L."/>
            <person name="Rynearson T.A."/>
            <person name="Schmutz J."/>
            <person name="Shapiro H."/>
            <person name="Siaut M."/>
            <person name="Stanley M."/>
            <person name="Sussman M.R."/>
            <person name="Taylor A.R."/>
            <person name="Vardi A."/>
            <person name="von Dassow P."/>
            <person name="Vyverman W."/>
            <person name="Willis A."/>
            <person name="Wyrwicz L.S."/>
            <person name="Rokhsar D.S."/>
            <person name="Weissenbach J."/>
            <person name="Armbrust E.V."/>
            <person name="Green B.R."/>
            <person name="Van de Peer Y."/>
            <person name="Grigoriev I.V."/>
        </authorList>
    </citation>
    <scope>NUCLEOTIDE SEQUENCE [LARGE SCALE GENOMIC DNA]</scope>
    <source>
        <strain evidence="7 8">CCMP1335</strain>
    </source>
</reference>
<evidence type="ECO:0000256" key="3">
    <source>
        <dbReference type="ARBA" id="ARBA00023242"/>
    </source>
</evidence>
<keyword evidence="8" id="KW-1185">Reference proteome</keyword>
<evidence type="ECO:0000256" key="1">
    <source>
        <dbReference type="ARBA" id="ARBA00004123"/>
    </source>
</evidence>
<dbReference type="PANTHER" id="PTHR10015:SF206">
    <property type="entry name" value="HSF-TYPE DNA-BINDING DOMAIN-CONTAINING PROTEIN"/>
    <property type="match status" value="1"/>
</dbReference>
<dbReference type="InterPro" id="IPR036390">
    <property type="entry name" value="WH_DNA-bd_sf"/>
</dbReference>
<sequence length="303" mass="33915">MSSPETPLKSSLGSFPSKLHSMISWADANPATFPNSSSPIQWLPHGNAFIISDSIAFRRDVLPKFFPVKYSSFLRQLQRWSFALVKAGPDKGAYYHTENKFCRDYTPSKTSMSRKRPKRNRDNDKGDKAPLTSAVCSQNVFGLAPSMHPFQSLQQSAMNQSFGGWQSGLSASQPHNLTQSLQALLFPQHNQLSYQAPPMHATWNQFQSNQTIPMMNGNMNIVCNLQQQGIAQKSFGFNNNNNNNNSVMSSVDFNNAAEQRRVFPTNVMPATRSEAANEDEMDRELKAYFERLEASMGQGQDAS</sequence>
<dbReference type="InterPro" id="IPR036388">
    <property type="entry name" value="WH-like_DNA-bd_sf"/>
</dbReference>
<evidence type="ECO:0000256" key="4">
    <source>
        <dbReference type="RuleBase" id="RU004020"/>
    </source>
</evidence>
<keyword evidence="3" id="KW-0539">Nucleus</keyword>
<protein>
    <recommendedName>
        <fullName evidence="6">HSF-type DNA-binding domain-containing protein</fullName>
    </recommendedName>
</protein>
<evidence type="ECO:0000259" key="6">
    <source>
        <dbReference type="SMART" id="SM00415"/>
    </source>
</evidence>
<dbReference type="PANTHER" id="PTHR10015">
    <property type="entry name" value="HEAT SHOCK TRANSCRIPTION FACTOR"/>
    <property type="match status" value="1"/>
</dbReference>
<dbReference type="Proteomes" id="UP000001449">
    <property type="component" value="Chromosome 1"/>
</dbReference>
<comment type="similarity">
    <text evidence="4">Belongs to the HSF family.</text>
</comment>
<accession>B8BQ61</accession>
<dbReference type="KEGG" id="tps:THAPSDRAFT_1173"/>
<dbReference type="InterPro" id="IPR000232">
    <property type="entry name" value="HSF_DNA-bd"/>
</dbReference>
<dbReference type="EMBL" id="CM000638">
    <property type="protein sequence ID" value="EED95731.1"/>
    <property type="molecule type" value="Genomic_DNA"/>
</dbReference>
<evidence type="ECO:0000313" key="8">
    <source>
        <dbReference type="Proteomes" id="UP000001449"/>
    </source>
</evidence>
<evidence type="ECO:0000256" key="2">
    <source>
        <dbReference type="ARBA" id="ARBA00023125"/>
    </source>
</evidence>
<dbReference type="GO" id="GO:0003700">
    <property type="term" value="F:DNA-binding transcription factor activity"/>
    <property type="evidence" value="ECO:0007669"/>
    <property type="project" value="InterPro"/>
</dbReference>
<organism evidence="7 8">
    <name type="scientific">Thalassiosira pseudonana</name>
    <name type="common">Marine diatom</name>
    <name type="synonym">Cyclotella nana</name>
    <dbReference type="NCBI Taxonomy" id="35128"/>
    <lineage>
        <taxon>Eukaryota</taxon>
        <taxon>Sar</taxon>
        <taxon>Stramenopiles</taxon>
        <taxon>Ochrophyta</taxon>
        <taxon>Bacillariophyta</taxon>
        <taxon>Coscinodiscophyceae</taxon>
        <taxon>Thalassiosirophycidae</taxon>
        <taxon>Thalassiosirales</taxon>
        <taxon>Thalassiosiraceae</taxon>
        <taxon>Thalassiosira</taxon>
    </lineage>
</organism>
<dbReference type="RefSeq" id="XP_002286090.1">
    <property type="nucleotide sequence ID" value="XM_002286054.1"/>
</dbReference>
<dbReference type="GO" id="GO:0043565">
    <property type="term" value="F:sequence-specific DNA binding"/>
    <property type="evidence" value="ECO:0007669"/>
    <property type="project" value="InterPro"/>
</dbReference>
<evidence type="ECO:0000256" key="5">
    <source>
        <dbReference type="SAM" id="MobiDB-lite"/>
    </source>
</evidence>
<dbReference type="Gene3D" id="1.10.10.10">
    <property type="entry name" value="Winged helix-like DNA-binding domain superfamily/Winged helix DNA-binding domain"/>
    <property type="match status" value="1"/>
</dbReference>
<keyword evidence="2" id="KW-0238">DNA-binding</keyword>
<feature type="region of interest" description="Disordered" evidence="5">
    <location>
        <begin position="106"/>
        <end position="130"/>
    </location>
</feature>
<gene>
    <name evidence="7" type="ORF">THAPSDRAFT_1173</name>
</gene>
<dbReference type="GeneID" id="7453469"/>
<dbReference type="HOGENOM" id="CLU_919753_0_0_1"/>
<feature type="domain" description="HSF-type DNA-binding" evidence="6">
    <location>
        <begin position="11"/>
        <end position="115"/>
    </location>
</feature>
<dbReference type="PaxDb" id="35128-Thaps1173"/>
<dbReference type="GO" id="GO:0005634">
    <property type="term" value="C:nucleus"/>
    <property type="evidence" value="ECO:0007669"/>
    <property type="project" value="UniProtKB-SubCell"/>
</dbReference>
<dbReference type="InParanoid" id="B8BQ61"/>